<reference evidence="1 2" key="1">
    <citation type="submission" date="2024-01" db="EMBL/GenBank/DDBJ databases">
        <title>A draft genome for the cacao thread blight pathogen Marasmiellus scandens.</title>
        <authorList>
            <person name="Baruah I.K."/>
            <person name="Leung J."/>
            <person name="Bukari Y."/>
            <person name="Amoako-Attah I."/>
            <person name="Meinhardt L.W."/>
            <person name="Bailey B.A."/>
            <person name="Cohen S.P."/>
        </authorList>
    </citation>
    <scope>NUCLEOTIDE SEQUENCE [LARGE SCALE GENOMIC DNA]</scope>
    <source>
        <strain evidence="1 2">GH-19</strain>
    </source>
</reference>
<comment type="caution">
    <text evidence="1">The sequence shown here is derived from an EMBL/GenBank/DDBJ whole genome shotgun (WGS) entry which is preliminary data.</text>
</comment>
<protein>
    <submittedName>
        <fullName evidence="1">Uncharacterized protein</fullName>
    </submittedName>
</protein>
<accession>A0ABR1IT38</accession>
<organism evidence="1 2">
    <name type="scientific">Marasmiellus scandens</name>
    <dbReference type="NCBI Taxonomy" id="2682957"/>
    <lineage>
        <taxon>Eukaryota</taxon>
        <taxon>Fungi</taxon>
        <taxon>Dikarya</taxon>
        <taxon>Basidiomycota</taxon>
        <taxon>Agaricomycotina</taxon>
        <taxon>Agaricomycetes</taxon>
        <taxon>Agaricomycetidae</taxon>
        <taxon>Agaricales</taxon>
        <taxon>Marasmiineae</taxon>
        <taxon>Omphalotaceae</taxon>
        <taxon>Marasmiellus</taxon>
    </lineage>
</organism>
<dbReference type="EMBL" id="JBANRG010000081">
    <property type="protein sequence ID" value="KAK7438042.1"/>
    <property type="molecule type" value="Genomic_DNA"/>
</dbReference>
<keyword evidence="2" id="KW-1185">Reference proteome</keyword>
<dbReference type="Proteomes" id="UP001498398">
    <property type="component" value="Unassembled WGS sequence"/>
</dbReference>
<evidence type="ECO:0000313" key="1">
    <source>
        <dbReference type="EMBL" id="KAK7438042.1"/>
    </source>
</evidence>
<evidence type="ECO:0000313" key="2">
    <source>
        <dbReference type="Proteomes" id="UP001498398"/>
    </source>
</evidence>
<name>A0ABR1IT38_9AGAR</name>
<gene>
    <name evidence="1" type="ORF">VKT23_018209</name>
</gene>
<proteinExistence type="predicted"/>
<sequence>MQATTDQQRPSQMRGSPNDLAVHFFEGTDDALLFNVRCYATTASSGPIVVPVPTSHPEEAKEFFHHGTRKDPNVPYYAPTQTPPRHGVHSNSLQNSITFFSNSSGVRLQGCSLYAIKNCDSGLYEVPEEPSDAFLKALEILREPPATRNDQAPPLVTMTHTTGRGEYRSAYNPGLYGRNLHGYPKNAISSSQWQ</sequence>